<dbReference type="SMART" id="SM00788">
    <property type="entry name" value="Adenylsucc_synt"/>
    <property type="match status" value="1"/>
</dbReference>
<dbReference type="Gene3D" id="1.10.300.10">
    <property type="entry name" value="Adenylosuccinate Synthetase, subunit A, domain 2"/>
    <property type="match status" value="1"/>
</dbReference>
<dbReference type="GO" id="GO:0005737">
    <property type="term" value="C:cytoplasm"/>
    <property type="evidence" value="ECO:0007669"/>
    <property type="project" value="TreeGrafter"/>
</dbReference>
<dbReference type="Gene3D" id="3.40.440.10">
    <property type="entry name" value="Adenylosuccinate Synthetase, subunit A, domain 1"/>
    <property type="match status" value="1"/>
</dbReference>
<dbReference type="InterPro" id="IPR042110">
    <property type="entry name" value="Adenylosuccinate_synth_dom2"/>
</dbReference>
<dbReference type="GO" id="GO:0005525">
    <property type="term" value="F:GTP binding"/>
    <property type="evidence" value="ECO:0007669"/>
    <property type="project" value="UniProtKB-KW"/>
</dbReference>
<proteinExistence type="predicted"/>
<dbReference type="Pfam" id="PF13306">
    <property type="entry name" value="LRR_5"/>
    <property type="match status" value="1"/>
</dbReference>
<keyword evidence="2" id="KW-0479">Metal-binding</keyword>
<dbReference type="Gene3D" id="3.80.10.10">
    <property type="entry name" value="Ribonuclease Inhibitor"/>
    <property type="match status" value="2"/>
</dbReference>
<dbReference type="EMBL" id="JWZX01002206">
    <property type="protein sequence ID" value="KOO30525.1"/>
    <property type="molecule type" value="Genomic_DNA"/>
</dbReference>
<name>A0A0M0JVF6_9EUKA</name>
<dbReference type="Pfam" id="PF00709">
    <property type="entry name" value="Adenylsucc_synt"/>
    <property type="match status" value="1"/>
</dbReference>
<feature type="region of interest" description="Disordered" evidence="7">
    <location>
        <begin position="657"/>
        <end position="676"/>
    </location>
</feature>
<gene>
    <name evidence="8" type="ORF">Ctob_008230</name>
</gene>
<organism evidence="8 9">
    <name type="scientific">Chrysochromulina tobinii</name>
    <dbReference type="NCBI Taxonomy" id="1460289"/>
    <lineage>
        <taxon>Eukaryota</taxon>
        <taxon>Haptista</taxon>
        <taxon>Haptophyta</taxon>
        <taxon>Prymnesiophyceae</taxon>
        <taxon>Prymnesiales</taxon>
        <taxon>Chrysochromulinaceae</taxon>
        <taxon>Chrysochromulina</taxon>
    </lineage>
</organism>
<evidence type="ECO:0000256" key="5">
    <source>
        <dbReference type="ARBA" id="ARBA00022842"/>
    </source>
</evidence>
<dbReference type="InterPro" id="IPR001114">
    <property type="entry name" value="Adenylosuccinate_synthetase"/>
</dbReference>
<keyword evidence="1" id="KW-0436">Ligase</keyword>
<feature type="region of interest" description="Disordered" evidence="7">
    <location>
        <begin position="127"/>
        <end position="151"/>
    </location>
</feature>
<evidence type="ECO:0000256" key="4">
    <source>
        <dbReference type="ARBA" id="ARBA00022755"/>
    </source>
</evidence>
<dbReference type="InterPro" id="IPR027417">
    <property type="entry name" value="P-loop_NTPase"/>
</dbReference>
<evidence type="ECO:0000256" key="3">
    <source>
        <dbReference type="ARBA" id="ARBA00022741"/>
    </source>
</evidence>
<dbReference type="SUPFAM" id="SSF52058">
    <property type="entry name" value="L domain-like"/>
    <property type="match status" value="1"/>
</dbReference>
<dbReference type="InterPro" id="IPR042109">
    <property type="entry name" value="Adenylosuccinate_synth_dom1"/>
</dbReference>
<dbReference type="Gene3D" id="3.90.170.10">
    <property type="entry name" value="Adenylosuccinate Synthetase, subunit A, domain 3"/>
    <property type="match status" value="1"/>
</dbReference>
<keyword evidence="4" id="KW-0658">Purine biosynthesis</keyword>
<protein>
    <submittedName>
        <fullName evidence="8">Adenylosuccinate synthetase</fullName>
    </submittedName>
</protein>
<dbReference type="PANTHER" id="PTHR11846">
    <property type="entry name" value="ADENYLOSUCCINATE SYNTHETASE"/>
    <property type="match status" value="1"/>
</dbReference>
<keyword evidence="6" id="KW-0342">GTP-binding</keyword>
<evidence type="ECO:0000256" key="6">
    <source>
        <dbReference type="ARBA" id="ARBA00023134"/>
    </source>
</evidence>
<evidence type="ECO:0000256" key="2">
    <source>
        <dbReference type="ARBA" id="ARBA00022723"/>
    </source>
</evidence>
<dbReference type="SUPFAM" id="SSF52540">
    <property type="entry name" value="P-loop containing nucleoside triphosphate hydrolases"/>
    <property type="match status" value="1"/>
</dbReference>
<accession>A0A0M0JVF6</accession>
<dbReference type="GO" id="GO:0046872">
    <property type="term" value="F:metal ion binding"/>
    <property type="evidence" value="ECO:0007669"/>
    <property type="project" value="UniProtKB-KW"/>
</dbReference>
<keyword evidence="3" id="KW-0547">Nucleotide-binding</keyword>
<dbReference type="InterPro" id="IPR032675">
    <property type="entry name" value="LRR_dom_sf"/>
</dbReference>
<dbReference type="OrthoDB" id="10265645at2759"/>
<evidence type="ECO:0000313" key="8">
    <source>
        <dbReference type="EMBL" id="KOO30525.1"/>
    </source>
</evidence>
<dbReference type="Proteomes" id="UP000037460">
    <property type="component" value="Unassembled WGS sequence"/>
</dbReference>
<sequence length="1320" mass="140622">VRSAEGEEVAWSRSAAARSAALVNWVSDTGGAEGAFATLVPAAALRTLSRVAEGGAEEGGSLEGCSLAQLAQLAQLLHGAHFLDVDVELLRLLSRSLCIGHLAGKCGPELGRLLGVVSDFPTEAERQAATEEPLYTQDAQHDATAPGAADATAPPAPLCWLSTQLVNEDALEDALADADVSTLRALKGVSLAWRARARRVLCARLCARVGLPLTSNLVEVTELDLSDSRAAGRLFADAADASRWLPNLAKVTGLGGFEVDVATLRQVESSGELEYGDGFYGPPPNPMAGVRACIRGEGEVPMDVLLAACALRDGEARVPPGAFRRDTSMRSIALPAGLTILGEYAFYGCSSMTSIALPAGLMSLGDGAFYGCDSLTSIALPAGLTSLGERAFENCSSMTSIALPAGLTSIGSCAFRDCSSLTSIELPAGLTSLGHGAFYGCSSMTSIALPAGLTSIGSCAFRDCSSLTSIELPAGLTSLDSGAFYGCSSMTSITLPTGLTSISWCVFFGCSSMAWITLPAGLTSLGAHAFRGCSAMTSIELPAGLTSLGKSAFAGCSSLTSIELPAGLTSLGRDAFNGCSALTSIALPAGFDVSILSLKLPMSSTTITPALQKALIGCAGAAVAVAILKFLYPAQKRIQWAENVRTTISDHLFHEDESHQSVGAHEPPLTPVASGPKASVEKLTHKNGYNAKLIEERKKVYEAIKDLPRLPELDYVPTAKYVEMSKEDVLHPLIETASVILVPGAYFGDEGKGKTVDAIARHPSVKVVARVNSGENAGHTVFSDDGHKYAFHLCPSGLLTPGKVNVIGPECVMDPVSFMEREVKQLIDTGVAYKDRLFVGNVFLVCPHHKVPTTALVSIRSVLDLIRSWRAPNLSTLQGMAPVHASKAARRGLRLDHLFNQRDGPQGAIARLETDLADYWGALAHQKLSEATLLELARSNTKIQAHVLGFIEAKDKIQYTLDLFEKFVVKNPAFPERTDVSYLLQKTVNDGDKVLLEGPQAYFLSNCAETFWDSGTSANTCASGMLCASRLNMASSKLNPLIINIHKAPGSSRVGSGANPCSFVPQHYFAKVGAVKEDFEKMHADCPPHCMQVGAVKEDFEKMQLDWRDVSTRYFASVQPNGVLRPELYTNPTGTYDLGVAMSAATCIHPSHREFGVTSGRPRVVGFFDCVAQAAVMAAQGPYCSISAFDRGDDYESFAVCIAYVFVHPDGPGNCMHSNGRKFENGTIIRAGEQIPNQQILYHCHAIVKVVRGWRETPIFARSSWWTAQQHPMTLPTPICEVIDIIEHFTKTQVISIGNGPRGEEIIYISKSKDGRRMFG</sequence>
<dbReference type="GO" id="GO:0044208">
    <property type="term" value="P:'de novo' AMP biosynthetic process"/>
    <property type="evidence" value="ECO:0007669"/>
    <property type="project" value="TreeGrafter"/>
</dbReference>
<dbReference type="Gene3D" id="3.40.50.12480">
    <property type="match status" value="1"/>
</dbReference>
<dbReference type="PANTHER" id="PTHR11846:SF0">
    <property type="entry name" value="ADENYLOSUCCINATE SYNTHETASE"/>
    <property type="match status" value="1"/>
</dbReference>
<keyword evidence="5" id="KW-0460">Magnesium</keyword>
<reference evidence="9" key="1">
    <citation type="journal article" date="2015" name="PLoS Genet.">
        <title>Genome Sequence and Transcriptome Analyses of Chrysochromulina tobin: Metabolic Tools for Enhanced Algal Fitness in the Prominent Order Prymnesiales (Haptophyceae).</title>
        <authorList>
            <person name="Hovde B.T."/>
            <person name="Deodato C.R."/>
            <person name="Hunsperger H.M."/>
            <person name="Ryken S.A."/>
            <person name="Yost W."/>
            <person name="Jha R.K."/>
            <person name="Patterson J."/>
            <person name="Monnat R.J. Jr."/>
            <person name="Barlow S.B."/>
            <person name="Starkenburg S.R."/>
            <person name="Cattolico R.A."/>
        </authorList>
    </citation>
    <scope>NUCLEOTIDE SEQUENCE</scope>
    <source>
        <strain evidence="9">CCMP291</strain>
    </source>
</reference>
<comment type="caution">
    <text evidence="8">The sequence shown here is derived from an EMBL/GenBank/DDBJ whole genome shotgun (WGS) entry which is preliminary data.</text>
</comment>
<evidence type="ECO:0000256" key="7">
    <source>
        <dbReference type="SAM" id="MobiDB-lite"/>
    </source>
</evidence>
<feature type="compositionally biased region" description="Low complexity" evidence="7">
    <location>
        <begin position="142"/>
        <end position="151"/>
    </location>
</feature>
<dbReference type="GO" id="GO:0004019">
    <property type="term" value="F:adenylosuccinate synthase activity"/>
    <property type="evidence" value="ECO:0007669"/>
    <property type="project" value="InterPro"/>
</dbReference>
<evidence type="ECO:0000256" key="1">
    <source>
        <dbReference type="ARBA" id="ARBA00022598"/>
    </source>
</evidence>
<dbReference type="InterPro" id="IPR026906">
    <property type="entry name" value="LRR_5"/>
</dbReference>
<dbReference type="InterPro" id="IPR042111">
    <property type="entry name" value="Adenylosuccinate_synth_dom3"/>
</dbReference>
<keyword evidence="9" id="KW-1185">Reference proteome</keyword>
<feature type="non-terminal residue" evidence="8">
    <location>
        <position position="1"/>
    </location>
</feature>
<evidence type="ECO:0000313" key="9">
    <source>
        <dbReference type="Proteomes" id="UP000037460"/>
    </source>
</evidence>
<dbReference type="GO" id="GO:0046040">
    <property type="term" value="P:IMP metabolic process"/>
    <property type="evidence" value="ECO:0007669"/>
    <property type="project" value="TreeGrafter"/>
</dbReference>